<reference evidence="7 9" key="1">
    <citation type="submission" date="2015-07" db="EMBL/GenBank/DDBJ databases">
        <title>Genome of Polaribacter dokdonenesis DSW-5, isolated from seawater off Dokdo in Korea.</title>
        <authorList>
            <person name="Yoon K."/>
            <person name="Song J.Y."/>
            <person name="Kim J.F."/>
        </authorList>
    </citation>
    <scope>NUCLEOTIDE SEQUENCE [LARGE SCALE GENOMIC DNA]</scope>
    <source>
        <strain evidence="7 9">DSW-5</strain>
    </source>
</reference>
<comment type="caution">
    <text evidence="7">The sequence shown here is derived from an EMBL/GenBank/DDBJ whole genome shotgun (WGS) entry which is preliminary data.</text>
</comment>
<dbReference type="GO" id="GO:0016117">
    <property type="term" value="P:carotenoid biosynthetic process"/>
    <property type="evidence" value="ECO:0007669"/>
    <property type="project" value="UniProtKB-KW"/>
</dbReference>
<reference evidence="8 10" key="2">
    <citation type="submission" date="2016-10" db="EMBL/GenBank/DDBJ databases">
        <authorList>
            <person name="Varghese N."/>
            <person name="Submissions S."/>
        </authorList>
    </citation>
    <scope>NUCLEOTIDE SEQUENCE [LARGE SCALE GENOMIC DNA]</scope>
    <source>
        <strain evidence="8 10">DSW-5</strain>
    </source>
</reference>
<dbReference type="OrthoDB" id="9774675at2"/>
<dbReference type="Pfam" id="PF01593">
    <property type="entry name" value="Amino_oxidase"/>
    <property type="match status" value="1"/>
</dbReference>
<dbReference type="PATRIC" id="fig|1300348.6.peg.2304"/>
<evidence type="ECO:0000256" key="5">
    <source>
        <dbReference type="RuleBase" id="RU362075"/>
    </source>
</evidence>
<evidence type="ECO:0000313" key="9">
    <source>
        <dbReference type="Proteomes" id="UP000037716"/>
    </source>
</evidence>
<dbReference type="Proteomes" id="UP000183071">
    <property type="component" value="Unassembled WGS sequence"/>
</dbReference>
<gene>
    <name evidence="7" type="ORF">I602_2303</name>
    <name evidence="8" type="ORF">SAMN05444353_2078</name>
</gene>
<evidence type="ECO:0000313" key="7">
    <source>
        <dbReference type="EMBL" id="KOY52743.1"/>
    </source>
</evidence>
<keyword evidence="3 5" id="KW-0125">Carotenoid biosynthesis</keyword>
<evidence type="ECO:0000256" key="3">
    <source>
        <dbReference type="ARBA" id="ARBA00022746"/>
    </source>
</evidence>
<evidence type="ECO:0000313" key="8">
    <source>
        <dbReference type="EMBL" id="SEE51458.1"/>
    </source>
</evidence>
<dbReference type="Proteomes" id="UP000037716">
    <property type="component" value="Unassembled WGS sequence"/>
</dbReference>
<dbReference type="PANTHER" id="PTHR43734:SF7">
    <property type="entry name" value="4,4'-DIAPONEUROSPORENE OXYGENASE"/>
    <property type="match status" value="1"/>
</dbReference>
<dbReference type="NCBIfam" id="NF042421">
    <property type="entry name" value="hydcarot_desat_CrtD"/>
    <property type="match status" value="1"/>
</dbReference>
<sequence>MNKVAIIGSGIGGLATSIRLALKNYDVSVYEANSYFGGKLSSFKKDGFTFDAGPSLFTAPENIEALFSLAKKDITSYFTYRSLDESCRYFFANGKKITAQKNGDAFADEAEKVFGEPSVNIKKYLENSKKAYKNIGELFLDFPLDLSLITKSETYKALLSVKFPYISKSLNSFNESSFKTPEMVQLFNRFATYNGSNPYKAPAMLSMISSLEQSQGTFYPNGGMISITNALVKLAKDVGVKFHNNSKVEKIETLNETVAGVVVNGKRHKADIIVSNMDIYYTYKKLLEDNKFADKVLKQERSSSAFIFYWGINTTFSELGLHNIFFSEDYKKEFEQIFNDSILPDEPTIYVNITSKYDKNHAPDKSENWFVMVNAPAHNEHNWEEQKEKVKRFIIKQINKGLNTNLEKHIVAEDTLSPLNIQEKTASFMGSLYGTSSNSKMAAFFRQQNKSKRYKNLYFCGGSVHPGGGIPLCFKSAKLVADDIQ</sequence>
<dbReference type="EMBL" id="LGBR01000001">
    <property type="protein sequence ID" value="KOY52743.1"/>
    <property type="molecule type" value="Genomic_DNA"/>
</dbReference>
<dbReference type="SUPFAM" id="SSF51905">
    <property type="entry name" value="FAD/NAD(P)-binding domain"/>
    <property type="match status" value="1"/>
</dbReference>
<dbReference type="InterPro" id="IPR014105">
    <property type="entry name" value="Carotenoid/retinoid_OxRdtase"/>
</dbReference>
<dbReference type="InterPro" id="IPR002937">
    <property type="entry name" value="Amino_oxidase"/>
</dbReference>
<evidence type="ECO:0000256" key="2">
    <source>
        <dbReference type="ARBA" id="ARBA00006046"/>
    </source>
</evidence>
<dbReference type="GO" id="GO:0016491">
    <property type="term" value="F:oxidoreductase activity"/>
    <property type="evidence" value="ECO:0007669"/>
    <property type="project" value="UniProtKB-KW"/>
</dbReference>
<feature type="domain" description="Amine oxidase" evidence="6">
    <location>
        <begin position="11"/>
        <end position="484"/>
    </location>
</feature>
<comment type="pathway">
    <text evidence="1 5">Carotenoid biosynthesis.</text>
</comment>
<proteinExistence type="inferred from homology"/>
<keyword evidence="10" id="KW-1185">Reference proteome</keyword>
<dbReference type="AlphaFoldDB" id="A0A0M9CHR2"/>
<dbReference type="InterPro" id="IPR054840">
    <property type="entry name" value="hydcarot_desat_CrtD"/>
</dbReference>
<dbReference type="EMBL" id="FNUE01000002">
    <property type="protein sequence ID" value="SEE51458.1"/>
    <property type="molecule type" value="Genomic_DNA"/>
</dbReference>
<evidence type="ECO:0000313" key="10">
    <source>
        <dbReference type="Proteomes" id="UP000183071"/>
    </source>
</evidence>
<dbReference type="STRING" id="1300348.I602_2303"/>
<dbReference type="Gene3D" id="3.50.50.60">
    <property type="entry name" value="FAD/NAD(P)-binding domain"/>
    <property type="match status" value="2"/>
</dbReference>
<dbReference type="NCBIfam" id="TIGR02734">
    <property type="entry name" value="crtI_fam"/>
    <property type="match status" value="1"/>
</dbReference>
<keyword evidence="4 5" id="KW-0560">Oxidoreductase</keyword>
<evidence type="ECO:0000259" key="6">
    <source>
        <dbReference type="Pfam" id="PF01593"/>
    </source>
</evidence>
<comment type="similarity">
    <text evidence="2 5">Belongs to the carotenoid/retinoid oxidoreductase family.</text>
</comment>
<name>A0A0M9CHR2_9FLAO</name>
<dbReference type="PANTHER" id="PTHR43734">
    <property type="entry name" value="PHYTOENE DESATURASE"/>
    <property type="match status" value="1"/>
</dbReference>
<accession>A0A0M9CHR2</accession>
<dbReference type="InterPro" id="IPR036188">
    <property type="entry name" value="FAD/NAD-bd_sf"/>
</dbReference>
<organism evidence="7 9">
    <name type="scientific">Polaribacter dokdonensis DSW-5</name>
    <dbReference type="NCBI Taxonomy" id="1300348"/>
    <lineage>
        <taxon>Bacteria</taxon>
        <taxon>Pseudomonadati</taxon>
        <taxon>Bacteroidota</taxon>
        <taxon>Flavobacteriia</taxon>
        <taxon>Flavobacteriales</taxon>
        <taxon>Flavobacteriaceae</taxon>
    </lineage>
</organism>
<evidence type="ECO:0000256" key="4">
    <source>
        <dbReference type="ARBA" id="ARBA00023002"/>
    </source>
</evidence>
<protein>
    <submittedName>
        <fullName evidence="7 8">Phytoene desaturase</fullName>
    </submittedName>
</protein>
<dbReference type="RefSeq" id="WP_053974822.1">
    <property type="nucleotide sequence ID" value="NZ_FNUE01000002.1"/>
</dbReference>
<evidence type="ECO:0000256" key="1">
    <source>
        <dbReference type="ARBA" id="ARBA00004829"/>
    </source>
</evidence>